<sequence length="81" mass="9314">MRCLQPCLLAFLLPGGMLQDLQISLVRLQIAFDTDFTAATAIVIFSFLRFKYYQTDLCDFFMFVLLLFGVVSDFLQFLVVT</sequence>
<evidence type="ECO:0000313" key="2">
    <source>
        <dbReference type="EMBL" id="MBW71194.1"/>
    </source>
</evidence>
<accession>A0A2M4D0T8</accession>
<organism evidence="2">
    <name type="scientific">Anopheles darlingi</name>
    <name type="common">Mosquito</name>
    <dbReference type="NCBI Taxonomy" id="43151"/>
    <lineage>
        <taxon>Eukaryota</taxon>
        <taxon>Metazoa</taxon>
        <taxon>Ecdysozoa</taxon>
        <taxon>Arthropoda</taxon>
        <taxon>Hexapoda</taxon>
        <taxon>Insecta</taxon>
        <taxon>Pterygota</taxon>
        <taxon>Neoptera</taxon>
        <taxon>Endopterygota</taxon>
        <taxon>Diptera</taxon>
        <taxon>Nematocera</taxon>
        <taxon>Culicoidea</taxon>
        <taxon>Culicidae</taxon>
        <taxon>Anophelinae</taxon>
        <taxon>Anopheles</taxon>
    </lineage>
</organism>
<protein>
    <submittedName>
        <fullName evidence="2">Uncharacterized protein</fullName>
    </submittedName>
</protein>
<feature type="transmembrane region" description="Helical" evidence="1">
    <location>
        <begin position="60"/>
        <end position="79"/>
    </location>
</feature>
<keyword evidence="1" id="KW-0472">Membrane</keyword>
<name>A0A2M4D0T8_ANODA</name>
<keyword evidence="1" id="KW-0812">Transmembrane</keyword>
<dbReference type="AlphaFoldDB" id="A0A2M4D0T8"/>
<reference evidence="2" key="1">
    <citation type="submission" date="2018-01" db="EMBL/GenBank/DDBJ databases">
        <title>An insight into the sialome of Amazonian anophelines.</title>
        <authorList>
            <person name="Ribeiro J.M."/>
            <person name="Scarpassa V."/>
            <person name="Calvo E."/>
        </authorList>
    </citation>
    <scope>NUCLEOTIDE SEQUENCE</scope>
</reference>
<dbReference type="EMBL" id="GGFL01007016">
    <property type="protein sequence ID" value="MBW71194.1"/>
    <property type="molecule type" value="Transcribed_RNA"/>
</dbReference>
<keyword evidence="1" id="KW-1133">Transmembrane helix</keyword>
<evidence type="ECO:0000256" key="1">
    <source>
        <dbReference type="SAM" id="Phobius"/>
    </source>
</evidence>
<proteinExistence type="predicted"/>
<feature type="transmembrane region" description="Helical" evidence="1">
    <location>
        <begin position="28"/>
        <end position="48"/>
    </location>
</feature>